<evidence type="ECO:0008006" key="4">
    <source>
        <dbReference type="Google" id="ProtNLM"/>
    </source>
</evidence>
<accession>A0A1I5IDQ5</accession>
<dbReference type="InterPro" id="IPR042106">
    <property type="entry name" value="Nuo/plastoQ_OxRdtase_6_NuoJ"/>
</dbReference>
<dbReference type="Proteomes" id="UP000199614">
    <property type="component" value="Unassembled WGS sequence"/>
</dbReference>
<sequence length="109" mass="11530">MVLAVFCVLSLLALSSGVLVFVVDSMARATFCLLVSFLAVAAMVLMTGLAYLGIVIILMMIIEMVIMAVFMVMFMMNPAGLMPMSMFHNTRGAAVISGLVFTGLAAGIL</sequence>
<keyword evidence="1" id="KW-0812">Transmembrane</keyword>
<feature type="transmembrane region" description="Helical" evidence="1">
    <location>
        <begin position="27"/>
        <end position="45"/>
    </location>
</feature>
<organism evidence="2 3">
    <name type="scientific">Pseudonocardia ammonioxydans</name>
    <dbReference type="NCBI Taxonomy" id="260086"/>
    <lineage>
        <taxon>Bacteria</taxon>
        <taxon>Bacillati</taxon>
        <taxon>Actinomycetota</taxon>
        <taxon>Actinomycetes</taxon>
        <taxon>Pseudonocardiales</taxon>
        <taxon>Pseudonocardiaceae</taxon>
        <taxon>Pseudonocardia</taxon>
    </lineage>
</organism>
<dbReference type="AlphaFoldDB" id="A0A1I5IDQ5"/>
<name>A0A1I5IDQ5_PSUAM</name>
<proteinExistence type="predicted"/>
<feature type="transmembrane region" description="Helical" evidence="1">
    <location>
        <begin position="52"/>
        <end position="76"/>
    </location>
</feature>
<keyword evidence="3" id="KW-1185">Reference proteome</keyword>
<feature type="transmembrane region" description="Helical" evidence="1">
    <location>
        <begin position="88"/>
        <end position="108"/>
    </location>
</feature>
<keyword evidence="1" id="KW-0472">Membrane</keyword>
<dbReference type="EMBL" id="FOUY01000097">
    <property type="protein sequence ID" value="SFO58663.1"/>
    <property type="molecule type" value="Genomic_DNA"/>
</dbReference>
<dbReference type="Gene3D" id="1.20.120.1200">
    <property type="entry name" value="NADH-ubiquinone/plastoquinone oxidoreductase chain 6, subunit NuoJ"/>
    <property type="match status" value="1"/>
</dbReference>
<keyword evidence="1" id="KW-1133">Transmembrane helix</keyword>
<reference evidence="2 3" key="1">
    <citation type="submission" date="2016-10" db="EMBL/GenBank/DDBJ databases">
        <authorList>
            <person name="de Groot N.N."/>
        </authorList>
    </citation>
    <scope>NUCLEOTIDE SEQUENCE [LARGE SCALE GENOMIC DNA]</scope>
    <source>
        <strain evidence="2 3">CGMCC 4.1877</strain>
    </source>
</reference>
<protein>
    <recommendedName>
        <fullName evidence="4">NADH-quinone oxidoreductase subunit J</fullName>
    </recommendedName>
</protein>
<evidence type="ECO:0000313" key="2">
    <source>
        <dbReference type="EMBL" id="SFO58663.1"/>
    </source>
</evidence>
<evidence type="ECO:0000256" key="1">
    <source>
        <dbReference type="SAM" id="Phobius"/>
    </source>
</evidence>
<feature type="non-terminal residue" evidence="2">
    <location>
        <position position="109"/>
    </location>
</feature>
<evidence type="ECO:0000313" key="3">
    <source>
        <dbReference type="Proteomes" id="UP000199614"/>
    </source>
</evidence>
<dbReference type="STRING" id="260086.SAMN05216207_10979"/>
<gene>
    <name evidence="2" type="ORF">SAMN05216207_10979</name>
</gene>